<dbReference type="Proteomes" id="UP001486888">
    <property type="component" value="Chromosome"/>
</dbReference>
<name>A0AAU6WID5_9MICC</name>
<evidence type="ECO:0000313" key="3">
    <source>
        <dbReference type="EMBL" id="XAO47011.1"/>
    </source>
</evidence>
<dbReference type="RefSeq" id="WP_345473716.1">
    <property type="nucleotide sequence ID" value="NZ_CP125942.1"/>
</dbReference>
<reference evidence="3 4" key="1">
    <citation type="submission" date="2023-05" db="EMBL/GenBank/DDBJ databases">
        <title>Glutamicibacter sp. B1, complete genome.</title>
        <authorList>
            <person name="Long Y.H."/>
            <person name="Fang T."/>
            <person name="Li X.Y."/>
        </authorList>
    </citation>
    <scope>NUCLEOTIDE SEQUENCE [LARGE SCALE GENOMIC DNA]</scope>
    <source>
        <strain evidence="3 4">B1</strain>
    </source>
</reference>
<dbReference type="InterPro" id="IPR003497">
    <property type="entry name" value="BRO_N_domain"/>
</dbReference>
<dbReference type="EMBL" id="CP125942">
    <property type="protein sequence ID" value="XAO47011.1"/>
    <property type="molecule type" value="Genomic_DNA"/>
</dbReference>
<dbReference type="Pfam" id="PF03374">
    <property type="entry name" value="ANT"/>
    <property type="match status" value="1"/>
</dbReference>
<keyword evidence="4" id="KW-1185">Reference proteome</keyword>
<evidence type="ECO:0000259" key="2">
    <source>
        <dbReference type="Pfam" id="PF03374"/>
    </source>
</evidence>
<evidence type="ECO:0000259" key="1">
    <source>
        <dbReference type="Pfam" id="PF02498"/>
    </source>
</evidence>
<sequence length="283" mass="31854">MNDLLTYAAQRDTARSPFEQIKLTTEAGTKYWSARDLMPLLGYETWRRFEESITRAKFTAANQNQPIESLFVGTVKKSEGGRPAEDIHLARYACYLVAMNGDPRKPEVAAAQSYFAIQTRAAEVQAPPAKPSGAELLAMAVIEAQAMIAAKDQQIAELEPKADYVDTFVADEDLITFRTLASDLKIGENELRAILLDRKWIYKQESSRWSEKEQRKKLIYRYSAMADKKKYFHAVLVHDAPRFRGEVMHTLKLTPEGAVAVNRLITQMRRSAATLQGPKGPVA</sequence>
<organism evidence="3 4">
    <name type="scientific">Glutamicibacter ectropisis</name>
    <dbReference type="NCBI Taxonomy" id="3046593"/>
    <lineage>
        <taxon>Bacteria</taxon>
        <taxon>Bacillati</taxon>
        <taxon>Actinomycetota</taxon>
        <taxon>Actinomycetes</taxon>
        <taxon>Micrococcales</taxon>
        <taxon>Micrococcaceae</taxon>
        <taxon>Glutamicibacter</taxon>
    </lineage>
</organism>
<evidence type="ECO:0000313" key="4">
    <source>
        <dbReference type="Proteomes" id="UP001486888"/>
    </source>
</evidence>
<gene>
    <name evidence="3" type="ORF">QMQ05_05670</name>
</gene>
<dbReference type="InterPro" id="IPR005039">
    <property type="entry name" value="Ant_C"/>
</dbReference>
<feature type="domain" description="Antirepressor protein C-terminal" evidence="2">
    <location>
        <begin position="153"/>
        <end position="265"/>
    </location>
</feature>
<dbReference type="Pfam" id="PF02498">
    <property type="entry name" value="Bro-N"/>
    <property type="match status" value="1"/>
</dbReference>
<accession>A0AAU6WID5</accession>
<dbReference type="AlphaFoldDB" id="A0AAU6WID5"/>
<proteinExistence type="predicted"/>
<dbReference type="KEGG" id="gey:QMQ05_05670"/>
<dbReference type="GO" id="GO:0003677">
    <property type="term" value="F:DNA binding"/>
    <property type="evidence" value="ECO:0007669"/>
    <property type="project" value="InterPro"/>
</dbReference>
<feature type="domain" description="Bro-N" evidence="1">
    <location>
        <begin position="21"/>
        <end position="111"/>
    </location>
</feature>
<protein>
    <submittedName>
        <fullName evidence="3">Phage antirepressor KilAC domain-containing protein</fullName>
    </submittedName>
</protein>